<organism evidence="2 3">
    <name type="scientific">Mycobacterium phage Whouxphf</name>
    <dbReference type="NCBI Taxonomy" id="2484216"/>
    <lineage>
        <taxon>Viruses</taxon>
        <taxon>Duplodnaviria</taxon>
        <taxon>Heunggongvirae</taxon>
        <taxon>Uroviricota</taxon>
        <taxon>Caudoviricetes</taxon>
        <taxon>Gracegardnervirinae</taxon>
        <taxon>Cheoctovirus</taxon>
        <taxon>Cheoctovirus whouxphf</taxon>
    </lineage>
</organism>
<evidence type="ECO:0000313" key="2">
    <source>
        <dbReference type="EMBL" id="AYR00456.1"/>
    </source>
</evidence>
<keyword evidence="3" id="KW-1185">Reference proteome</keyword>
<evidence type="ECO:0000256" key="1">
    <source>
        <dbReference type="SAM" id="MobiDB-lite"/>
    </source>
</evidence>
<dbReference type="RefSeq" id="YP_009963388.1">
    <property type="nucleotide sequence ID" value="NC_051718.1"/>
</dbReference>
<proteinExistence type="predicted"/>
<dbReference type="Proteomes" id="UP000269132">
    <property type="component" value="Segment"/>
</dbReference>
<evidence type="ECO:0000313" key="3">
    <source>
        <dbReference type="Proteomes" id="UP000269132"/>
    </source>
</evidence>
<dbReference type="KEGG" id="vg:60334963"/>
<gene>
    <name evidence="2" type="primary">103</name>
    <name evidence="2" type="ORF">PBI_WHOUXPHF_103</name>
</gene>
<accession>A0A3G3M210</accession>
<dbReference type="GeneID" id="60334963"/>
<reference evidence="2 3" key="1">
    <citation type="submission" date="2018-10" db="EMBL/GenBank/DDBJ databases">
        <authorList>
            <person name="Garlena R.A."/>
            <person name="Russell D.A."/>
            <person name="Pope W.H."/>
            <person name="Jacobs-Sera D."/>
            <person name="Hatfull G.F."/>
        </authorList>
    </citation>
    <scope>NUCLEOTIDE SEQUENCE [LARGE SCALE GENOMIC DNA]</scope>
</reference>
<dbReference type="EMBL" id="MK016504">
    <property type="protein sequence ID" value="AYR00456.1"/>
    <property type="molecule type" value="Genomic_DNA"/>
</dbReference>
<feature type="region of interest" description="Disordered" evidence="1">
    <location>
        <begin position="34"/>
        <end position="64"/>
    </location>
</feature>
<sequence>MHQVLPRPCMAGVGASRLEDRTHRQTYELAVTYPSSGPQLARAGDPRQKPGAGRPLNRRKDRYMTRERDQADFSGLVLMSVVAALDGSPWVTKGHLRELSSEVAAVAVERMSETDSFFLPDGTLFEKRDSDLDEYRGLTDLTDFLNRTLNNLVHPGDENTKPFPILLPGLRPISVPPELAGQFAEEAGLPHLDTPKLVAEALAAAITQNYVILTREEHEQLRQQAADAPTGHRVINIRTTPTGQPVLSITIDKTSNDVVVPAKALQKAAEQ</sequence>
<protein>
    <submittedName>
        <fullName evidence="2">Uncharacterized protein</fullName>
    </submittedName>
</protein>
<name>A0A3G3M210_9CAUD</name>